<dbReference type="PANTHER" id="PTHR13335">
    <property type="entry name" value="TARGET OF RAPAMYCIN COMPLEX 2 SUBUNIT MAPKAP1"/>
    <property type="match status" value="1"/>
</dbReference>
<dbReference type="Pfam" id="PF16979">
    <property type="entry name" value="SIN1_PH"/>
    <property type="match status" value="1"/>
</dbReference>
<dbReference type="CTD" id="36604"/>
<feature type="domain" description="SIN1-type PH" evidence="4">
    <location>
        <begin position="313"/>
        <end position="434"/>
    </location>
</feature>
<dbReference type="GO" id="GO:0016301">
    <property type="term" value="F:kinase activity"/>
    <property type="evidence" value="ECO:0007669"/>
    <property type="project" value="UniProtKB-KW"/>
</dbReference>
<dbReference type="InParanoid" id="A0A7F5QYT5"/>
<proteinExistence type="inferred from homology"/>
<feature type="domain" description="CRIM" evidence="3">
    <location>
        <begin position="131"/>
        <end position="262"/>
    </location>
</feature>
<evidence type="ECO:0000313" key="6">
    <source>
        <dbReference type="RefSeq" id="XP_025830425.1"/>
    </source>
</evidence>
<gene>
    <name evidence="6" type="primary">LOC108738360</name>
</gene>
<dbReference type="GeneID" id="108738360"/>
<dbReference type="Pfam" id="PF16978">
    <property type="entry name" value="CRIM"/>
    <property type="match status" value="1"/>
</dbReference>
<protein>
    <submittedName>
        <fullName evidence="6">Stress-activated map kinase-interacting protein 1</fullName>
    </submittedName>
</protein>
<comment type="similarity">
    <text evidence="1">Belongs to the SIN1 family.</text>
</comment>
<dbReference type="RefSeq" id="XP_025830425.1">
    <property type="nucleotide sequence ID" value="XM_025974640.1"/>
</dbReference>
<dbReference type="GO" id="GO:0005886">
    <property type="term" value="C:plasma membrane"/>
    <property type="evidence" value="ECO:0007669"/>
    <property type="project" value="TreeGrafter"/>
</dbReference>
<dbReference type="Gene3D" id="2.30.29.30">
    <property type="entry name" value="Pleckstrin-homology domain (PH domain)/Phosphotyrosine-binding domain (PTB)"/>
    <property type="match status" value="1"/>
</dbReference>
<dbReference type="InterPro" id="IPR011993">
    <property type="entry name" value="PH-like_dom_sf"/>
</dbReference>
<keyword evidence="6" id="KW-0418">Kinase</keyword>
<organism evidence="5 6">
    <name type="scientific">Agrilus planipennis</name>
    <name type="common">Emerald ash borer</name>
    <name type="synonym">Agrilus marcopoli</name>
    <dbReference type="NCBI Taxonomy" id="224129"/>
    <lineage>
        <taxon>Eukaryota</taxon>
        <taxon>Metazoa</taxon>
        <taxon>Ecdysozoa</taxon>
        <taxon>Arthropoda</taxon>
        <taxon>Hexapoda</taxon>
        <taxon>Insecta</taxon>
        <taxon>Pterygota</taxon>
        <taxon>Neoptera</taxon>
        <taxon>Endopterygota</taxon>
        <taxon>Coleoptera</taxon>
        <taxon>Polyphaga</taxon>
        <taxon>Elateriformia</taxon>
        <taxon>Buprestoidea</taxon>
        <taxon>Buprestidae</taxon>
        <taxon>Agrilinae</taxon>
        <taxon>Agrilus</taxon>
    </lineage>
</organism>
<dbReference type="GO" id="GO:0005737">
    <property type="term" value="C:cytoplasm"/>
    <property type="evidence" value="ECO:0007669"/>
    <property type="project" value="TreeGrafter"/>
</dbReference>
<dbReference type="GO" id="GO:0031932">
    <property type="term" value="C:TORC2 complex"/>
    <property type="evidence" value="ECO:0007669"/>
    <property type="project" value="InterPro"/>
</dbReference>
<feature type="domain" description="Sin1 N-terminal" evidence="2">
    <location>
        <begin position="18"/>
        <end position="41"/>
    </location>
</feature>
<dbReference type="Proteomes" id="UP000192223">
    <property type="component" value="Unplaced"/>
</dbReference>
<dbReference type="OrthoDB" id="241990at2759"/>
<dbReference type="FunCoup" id="A0A7F5QYT5">
    <property type="interactions" value="1844"/>
</dbReference>
<evidence type="ECO:0000259" key="4">
    <source>
        <dbReference type="Pfam" id="PF16979"/>
    </source>
</evidence>
<dbReference type="GO" id="GO:0038203">
    <property type="term" value="P:TORC2 signaling"/>
    <property type="evidence" value="ECO:0007669"/>
    <property type="project" value="TreeGrafter"/>
</dbReference>
<dbReference type="KEGG" id="apln:108738360"/>
<dbReference type="PANTHER" id="PTHR13335:SF1">
    <property type="entry name" value="TARGET OF RAPAMYCIN COMPLEX 2 SUBUNIT MAPKAP1"/>
    <property type="match status" value="1"/>
</dbReference>
<keyword evidence="5" id="KW-1185">Reference proteome</keyword>
<evidence type="ECO:0000259" key="2">
    <source>
        <dbReference type="Pfam" id="PF05422"/>
    </source>
</evidence>
<dbReference type="InterPro" id="IPR031313">
    <property type="entry name" value="Sin1_PH_dom"/>
</dbReference>
<dbReference type="InterPro" id="IPR008828">
    <property type="entry name" value="Sin1/Avo1"/>
</dbReference>
<feature type="domain" description="Sin1 N-terminal" evidence="2">
    <location>
        <begin position="51"/>
        <end position="123"/>
    </location>
</feature>
<evidence type="ECO:0000313" key="5">
    <source>
        <dbReference type="Proteomes" id="UP000192223"/>
    </source>
</evidence>
<name>A0A7F5QYT5_AGRPL</name>
<reference evidence="6" key="1">
    <citation type="submission" date="2025-08" db="UniProtKB">
        <authorList>
            <consortium name="RefSeq"/>
        </authorList>
    </citation>
    <scope>IDENTIFICATION</scope>
    <source>
        <tissue evidence="6">Entire body</tissue>
    </source>
</reference>
<dbReference type="InterPro" id="IPR031567">
    <property type="entry name" value="CRIM_dom"/>
</dbReference>
<evidence type="ECO:0000256" key="1">
    <source>
        <dbReference type="ARBA" id="ARBA00009407"/>
    </source>
</evidence>
<evidence type="ECO:0000259" key="3">
    <source>
        <dbReference type="Pfam" id="PF16978"/>
    </source>
</evidence>
<accession>A0A7F5QYT5</accession>
<dbReference type="GO" id="GO:0005546">
    <property type="term" value="F:phosphatidylinositol-4,5-bisphosphate binding"/>
    <property type="evidence" value="ECO:0007669"/>
    <property type="project" value="TreeGrafter"/>
</dbReference>
<dbReference type="AlphaFoldDB" id="A0A7F5QYT5"/>
<keyword evidence="6" id="KW-0808">Transferase</keyword>
<sequence>MALYDNKLWLLSHIRNSFISTDDTGMCETVMVGEDLPKHLADELDIYRDPDDSEEDEDDIRHESYDIQLDMDYGVHRARSNTAARLEKLDQAKKRMSKIKHIKWEAPNPLSQDDIKHMFIKKEPKKVTVTKSLLSEQLEKCVNVPQNQYMEYEKFDGSAQIGIPTRKYKIFLTMLPEEQRNYPMIILCIATATIQELIGLILLKCSMSHGDFPLGPVETYGLYLTEEDGEVDHDFPCLDPKECVAKYGFDCLGLVEHKQGQKNVSFETTTQICTSEEFKNKFSKDNDTANETKKITEDLQLMKVHKTAMEAPLYKSYRVLIVNKVRAKAEIQLGISGEKIEIDPVQQKSSKFTFVRQKPVSHHIDSIVWCEITDLKSSASAFRIYYTPSHGSMENSVKGDSTSLQLSASFKYYDFESDHGTTEEIVEKINLILELRSSANRREYLATKEKKMLKKKSSAINRL</sequence>
<dbReference type="Pfam" id="PF05422">
    <property type="entry name" value="SIN1"/>
    <property type="match status" value="2"/>
</dbReference>
<dbReference type="InterPro" id="IPR032679">
    <property type="entry name" value="Sin1_N"/>
</dbReference>